<feature type="non-terminal residue" evidence="1">
    <location>
        <position position="1"/>
    </location>
</feature>
<dbReference type="EMBL" id="BKCJ011204740">
    <property type="protein sequence ID" value="GFD03401.1"/>
    <property type="molecule type" value="Genomic_DNA"/>
</dbReference>
<sequence length="177" mass="18215">DNPANAQYGCLGGGMSGAMTIILGQQHHVHYYLGLNSPLDSSEPVPELASTDFSAQGIRQVLLAQRRDADLHAHGRAGFAEAQGAVAGHVVALQVVAQAQAVVEDIGDPAAQHGLAGGGARGGIVHARHGGQTVGSGAEEHVHALAALRRGRAAPRRERRFGNGVAQAHKAFVLQAV</sequence>
<protein>
    <submittedName>
        <fullName evidence="1">Uncharacterized protein</fullName>
    </submittedName>
</protein>
<feature type="non-terminal residue" evidence="1">
    <location>
        <position position="177"/>
    </location>
</feature>
<dbReference type="AlphaFoldDB" id="A0A699T2M6"/>
<organism evidence="1">
    <name type="scientific">Tanacetum cinerariifolium</name>
    <name type="common">Dalmatian daisy</name>
    <name type="synonym">Chrysanthemum cinerariifolium</name>
    <dbReference type="NCBI Taxonomy" id="118510"/>
    <lineage>
        <taxon>Eukaryota</taxon>
        <taxon>Viridiplantae</taxon>
        <taxon>Streptophyta</taxon>
        <taxon>Embryophyta</taxon>
        <taxon>Tracheophyta</taxon>
        <taxon>Spermatophyta</taxon>
        <taxon>Magnoliopsida</taxon>
        <taxon>eudicotyledons</taxon>
        <taxon>Gunneridae</taxon>
        <taxon>Pentapetalae</taxon>
        <taxon>asterids</taxon>
        <taxon>campanulids</taxon>
        <taxon>Asterales</taxon>
        <taxon>Asteraceae</taxon>
        <taxon>Asteroideae</taxon>
        <taxon>Anthemideae</taxon>
        <taxon>Anthemidinae</taxon>
        <taxon>Tanacetum</taxon>
    </lineage>
</organism>
<name>A0A699T2M6_TANCI</name>
<reference evidence="1" key="1">
    <citation type="journal article" date="2019" name="Sci. Rep.">
        <title>Draft genome of Tanacetum cinerariifolium, the natural source of mosquito coil.</title>
        <authorList>
            <person name="Yamashiro T."/>
            <person name="Shiraishi A."/>
            <person name="Satake H."/>
            <person name="Nakayama K."/>
        </authorList>
    </citation>
    <scope>NUCLEOTIDE SEQUENCE</scope>
</reference>
<evidence type="ECO:0000313" key="1">
    <source>
        <dbReference type="EMBL" id="GFD03401.1"/>
    </source>
</evidence>
<comment type="caution">
    <text evidence="1">The sequence shown here is derived from an EMBL/GenBank/DDBJ whole genome shotgun (WGS) entry which is preliminary data.</text>
</comment>
<accession>A0A699T2M6</accession>
<proteinExistence type="predicted"/>
<gene>
    <name evidence="1" type="ORF">Tci_875370</name>
</gene>